<evidence type="ECO:0000259" key="9">
    <source>
        <dbReference type="Pfam" id="PF03446"/>
    </source>
</evidence>
<evidence type="ECO:0000256" key="6">
    <source>
        <dbReference type="ARBA" id="ARBA00023027"/>
    </source>
</evidence>
<evidence type="ECO:0000313" key="11">
    <source>
        <dbReference type="EMBL" id="CEJ90270.1"/>
    </source>
</evidence>
<dbReference type="InterPro" id="IPR029154">
    <property type="entry name" value="HIBADH-like_NADP-bd"/>
</dbReference>
<evidence type="ECO:0000313" key="12">
    <source>
        <dbReference type="Proteomes" id="UP000039046"/>
    </source>
</evidence>
<comment type="pathway">
    <text evidence="1">Amino-acid degradation; L-valine degradation.</text>
</comment>
<dbReference type="PANTHER" id="PTHR22981">
    <property type="entry name" value="3-HYDROXYISOBUTYRATE DEHYDROGENASE-RELATED"/>
    <property type="match status" value="1"/>
</dbReference>
<dbReference type="HOGENOM" id="CLU_035117_6_1_1"/>
<dbReference type="AlphaFoldDB" id="A0A0A1TI75"/>
<dbReference type="Gene3D" id="3.40.50.720">
    <property type="entry name" value="NAD(P)-binding Rossmann-like Domain"/>
    <property type="match status" value="1"/>
</dbReference>
<dbReference type="PANTHER" id="PTHR22981:SF7">
    <property type="entry name" value="3-HYDROXYISOBUTYRATE DEHYDROGENASE, MITOCHONDRIAL"/>
    <property type="match status" value="1"/>
</dbReference>
<evidence type="ECO:0000256" key="1">
    <source>
        <dbReference type="ARBA" id="ARBA00005109"/>
    </source>
</evidence>
<dbReference type="InterPro" id="IPR015815">
    <property type="entry name" value="HIBADH-related"/>
</dbReference>
<dbReference type="SUPFAM" id="SSF48179">
    <property type="entry name" value="6-phosphogluconate dehydrogenase C-terminal domain-like"/>
    <property type="match status" value="1"/>
</dbReference>
<name>A0A0A1TI75_9HYPO</name>
<keyword evidence="6" id="KW-0520">NAD</keyword>
<accession>A0A0A1TI75</accession>
<evidence type="ECO:0000259" key="10">
    <source>
        <dbReference type="Pfam" id="PF14833"/>
    </source>
</evidence>
<proteinExistence type="inferred from homology"/>
<evidence type="ECO:0000256" key="5">
    <source>
        <dbReference type="ARBA" id="ARBA00023002"/>
    </source>
</evidence>
<evidence type="ECO:0000256" key="4">
    <source>
        <dbReference type="ARBA" id="ARBA00022456"/>
    </source>
</evidence>
<dbReference type="FunFam" id="3.40.50.720:FF:000630">
    <property type="entry name" value="3-hydroxyisobutyrate dehydrogenase"/>
    <property type="match status" value="1"/>
</dbReference>
<feature type="active site" evidence="8">
    <location>
        <position position="204"/>
    </location>
</feature>
<dbReference type="Gene3D" id="1.10.1040.10">
    <property type="entry name" value="N-(1-d-carboxylethyl)-l-norvaline Dehydrogenase, domain 2"/>
    <property type="match status" value="1"/>
</dbReference>
<dbReference type="GO" id="GO:0008442">
    <property type="term" value="F:3-hydroxyisobutyrate dehydrogenase activity"/>
    <property type="evidence" value="ECO:0007669"/>
    <property type="project" value="UniProtKB-EC"/>
</dbReference>
<dbReference type="GO" id="GO:0006574">
    <property type="term" value="P:L-valine catabolic process"/>
    <property type="evidence" value="ECO:0007669"/>
    <property type="project" value="TreeGrafter"/>
</dbReference>
<comment type="catalytic activity">
    <reaction evidence="7">
        <text>3-hydroxy-2-methylpropanoate + NAD(+) = 2-methyl-3-oxopropanoate + NADH + H(+)</text>
        <dbReference type="Rhea" id="RHEA:17681"/>
        <dbReference type="ChEBI" id="CHEBI:11805"/>
        <dbReference type="ChEBI" id="CHEBI:15378"/>
        <dbReference type="ChEBI" id="CHEBI:57540"/>
        <dbReference type="ChEBI" id="CHEBI:57700"/>
        <dbReference type="ChEBI" id="CHEBI:57945"/>
        <dbReference type="EC" id="1.1.1.31"/>
    </reaction>
</comment>
<keyword evidence="12" id="KW-1185">Reference proteome</keyword>
<evidence type="ECO:0000256" key="8">
    <source>
        <dbReference type="PIRSR" id="PIRSR000103-1"/>
    </source>
</evidence>
<dbReference type="FunFam" id="1.10.1040.10:FF:000006">
    <property type="entry name" value="3-hydroxyisobutyrate dehydrogenase"/>
    <property type="match status" value="1"/>
</dbReference>
<keyword evidence="4" id="KW-0101">Branched-chain amino acid catabolism</keyword>
<feature type="domain" description="3-hydroxyisobutyrate dehydrogenase-like NAD-binding" evidence="10">
    <location>
        <begin position="198"/>
        <end position="325"/>
    </location>
</feature>
<organism evidence="11 12">
    <name type="scientific">[Torrubiella] hemipterigena</name>
    <dbReference type="NCBI Taxonomy" id="1531966"/>
    <lineage>
        <taxon>Eukaryota</taxon>
        <taxon>Fungi</taxon>
        <taxon>Dikarya</taxon>
        <taxon>Ascomycota</taxon>
        <taxon>Pezizomycotina</taxon>
        <taxon>Sordariomycetes</taxon>
        <taxon>Hypocreomycetidae</taxon>
        <taxon>Hypocreales</taxon>
        <taxon>Clavicipitaceae</taxon>
        <taxon>Clavicipitaceae incertae sedis</taxon>
        <taxon>'Torrubiella' clade</taxon>
    </lineage>
</organism>
<dbReference type="GO" id="GO:0050661">
    <property type="term" value="F:NADP binding"/>
    <property type="evidence" value="ECO:0007669"/>
    <property type="project" value="InterPro"/>
</dbReference>
<sequence>MRPAISRIALPARRHFSVSARRLDTYAFVGLGQMGYQMAKNLQSKLTSNDTVTLFDINKDAVASLQTEMKAAGVGAKVTVAESAHDASKEADTVITVLPEPKHVKGVYESILTSSLPQKNRLFIDCSTIDPGTSRAVAESVASAKQGVFVDAPMSGGVVGATAGTLTFMLGADEATVPRAEPTLLHMGRKVLHCGPQGTGLSAKLANNYLLAVNNIATAEAMNLGMRWGLDPKKLAGVLNVSTGKCWPSEVNNPVKGVVEGAPAGRDYSGGFGVALMRKDLKLAVGAAAEAGAKMELADAAMGVYEGAAEREDCKGRDFSVVYRYIGGKE</sequence>
<dbReference type="EMBL" id="CDHN01000003">
    <property type="protein sequence ID" value="CEJ90270.1"/>
    <property type="molecule type" value="Genomic_DNA"/>
</dbReference>
<dbReference type="Pfam" id="PF03446">
    <property type="entry name" value="NAD_binding_2"/>
    <property type="match status" value="1"/>
</dbReference>
<dbReference type="InterPro" id="IPR008927">
    <property type="entry name" value="6-PGluconate_DH-like_C_sf"/>
</dbReference>
<evidence type="ECO:0000256" key="3">
    <source>
        <dbReference type="ARBA" id="ARBA00012991"/>
    </source>
</evidence>
<dbReference type="Proteomes" id="UP000039046">
    <property type="component" value="Unassembled WGS sequence"/>
</dbReference>
<feature type="domain" description="6-phosphogluconate dehydrogenase NADP-binding" evidence="9">
    <location>
        <begin position="26"/>
        <end position="195"/>
    </location>
</feature>
<dbReference type="GO" id="GO:0051287">
    <property type="term" value="F:NAD binding"/>
    <property type="evidence" value="ECO:0007669"/>
    <property type="project" value="InterPro"/>
</dbReference>
<dbReference type="InterPro" id="IPR006115">
    <property type="entry name" value="6PGDH_NADP-bd"/>
</dbReference>
<dbReference type="InterPro" id="IPR002204">
    <property type="entry name" value="3-OH-isobutyrate_DH-rel_CS"/>
</dbReference>
<dbReference type="OrthoDB" id="21615at2759"/>
<dbReference type="EC" id="1.1.1.31" evidence="3"/>
<keyword evidence="5" id="KW-0560">Oxidoreductase</keyword>
<protein>
    <recommendedName>
        <fullName evidence="3">3-hydroxyisobutyrate dehydrogenase</fullName>
        <ecNumber evidence="3">1.1.1.31</ecNumber>
    </recommendedName>
</protein>
<dbReference type="Pfam" id="PF14833">
    <property type="entry name" value="NAD_binding_11"/>
    <property type="match status" value="1"/>
</dbReference>
<dbReference type="InterPro" id="IPR013328">
    <property type="entry name" value="6PGD_dom2"/>
</dbReference>
<dbReference type="GO" id="GO:0005739">
    <property type="term" value="C:mitochondrion"/>
    <property type="evidence" value="ECO:0007669"/>
    <property type="project" value="TreeGrafter"/>
</dbReference>
<dbReference type="STRING" id="1531966.A0A0A1TI75"/>
<evidence type="ECO:0000256" key="2">
    <source>
        <dbReference type="ARBA" id="ARBA00006013"/>
    </source>
</evidence>
<dbReference type="PIRSF" id="PIRSF000103">
    <property type="entry name" value="HIBADH"/>
    <property type="match status" value="1"/>
</dbReference>
<reference evidence="11 12" key="1">
    <citation type="journal article" date="2015" name="Genome Announc.">
        <title>Draft Genome Sequence and Gene Annotation of the Entomopathogenic Fungus Verticillium hemipterigenum.</title>
        <authorList>
            <person name="Horn F."/>
            <person name="Habel A."/>
            <person name="Scharf D.H."/>
            <person name="Dworschak J."/>
            <person name="Brakhage A.A."/>
            <person name="Guthke R."/>
            <person name="Hertweck C."/>
            <person name="Linde J."/>
        </authorList>
    </citation>
    <scope>NUCLEOTIDE SEQUENCE [LARGE SCALE GENOMIC DNA]</scope>
</reference>
<gene>
    <name evidence="11" type="ORF">VHEMI06064</name>
</gene>
<dbReference type="PROSITE" id="PS00895">
    <property type="entry name" value="3_HYDROXYISOBUT_DH"/>
    <property type="match status" value="1"/>
</dbReference>
<dbReference type="InterPro" id="IPR036291">
    <property type="entry name" value="NAD(P)-bd_dom_sf"/>
</dbReference>
<dbReference type="SUPFAM" id="SSF51735">
    <property type="entry name" value="NAD(P)-binding Rossmann-fold domains"/>
    <property type="match status" value="1"/>
</dbReference>
<comment type="similarity">
    <text evidence="2">Belongs to the HIBADH-related family. 3-hydroxyisobutyrate dehydrogenase subfamily.</text>
</comment>
<evidence type="ECO:0000256" key="7">
    <source>
        <dbReference type="ARBA" id="ARBA00049197"/>
    </source>
</evidence>